<dbReference type="Gene3D" id="3.40.50.1000">
    <property type="entry name" value="HAD superfamily/HAD-like"/>
    <property type="match status" value="1"/>
</dbReference>
<evidence type="ECO:0000313" key="2">
    <source>
        <dbReference type="EMBL" id="MFC3658575.1"/>
    </source>
</evidence>
<organism evidence="2 3">
    <name type="scientific">Luteimonas notoginsengisoli</name>
    <dbReference type="NCBI Taxonomy" id="1578200"/>
    <lineage>
        <taxon>Bacteria</taxon>
        <taxon>Pseudomonadati</taxon>
        <taxon>Pseudomonadota</taxon>
        <taxon>Gammaproteobacteria</taxon>
        <taxon>Lysobacterales</taxon>
        <taxon>Lysobacteraceae</taxon>
        <taxon>Luteimonas</taxon>
    </lineage>
</organism>
<dbReference type="Proteomes" id="UP001595724">
    <property type="component" value="Unassembled WGS sequence"/>
</dbReference>
<dbReference type="Gene3D" id="1.20.1440.100">
    <property type="entry name" value="SG protein - dephosphorylation function"/>
    <property type="match status" value="1"/>
</dbReference>
<feature type="region of interest" description="Disordered" evidence="1">
    <location>
        <begin position="231"/>
        <end position="252"/>
    </location>
</feature>
<dbReference type="InterPro" id="IPR023214">
    <property type="entry name" value="HAD_sf"/>
</dbReference>
<proteinExistence type="predicted"/>
<comment type="caution">
    <text evidence="2">The sequence shown here is derived from an EMBL/GenBank/DDBJ whole genome shotgun (WGS) entry which is preliminary data.</text>
</comment>
<evidence type="ECO:0000313" key="3">
    <source>
        <dbReference type="Proteomes" id="UP001595724"/>
    </source>
</evidence>
<evidence type="ECO:0000256" key="1">
    <source>
        <dbReference type="SAM" id="MobiDB-lite"/>
    </source>
</evidence>
<dbReference type="SUPFAM" id="SSF56784">
    <property type="entry name" value="HAD-like"/>
    <property type="match status" value="1"/>
</dbReference>
<accession>A0ABV7UNT3</accession>
<sequence length="252" mass="27529">MSSFEEVAVPYRPLVVFDFDHTLYDGDSGSHLVMWLVRRHWWRKLAALLAAPVLLPMVAWLPTRRRGISGFLWIATFGTHGRAQMDALIDRYVAANTAGIRARLLPAALKVLHSHRSRGDRVLVATGAPPELARAILDFVAHEGLPVIGSLGKPFLGGFVTDQHCHARNKMRMIWDAGYDRIAIAYSDSRADLPLLQAASHPVVVNPKQNAVEVFRRVLPPGTPVLNWGCPGRAGTPDAGQETPVGRGAGTS</sequence>
<name>A0ABV7UNT3_9GAMM</name>
<dbReference type="Pfam" id="PF12710">
    <property type="entry name" value="HAD"/>
    <property type="match status" value="1"/>
</dbReference>
<dbReference type="EMBL" id="JBHRYF010000001">
    <property type="protein sequence ID" value="MFC3658575.1"/>
    <property type="molecule type" value="Genomic_DNA"/>
</dbReference>
<dbReference type="InterPro" id="IPR036412">
    <property type="entry name" value="HAD-like_sf"/>
</dbReference>
<dbReference type="RefSeq" id="WP_386705271.1">
    <property type="nucleotide sequence ID" value="NZ_JBHRYF010000001.1"/>
</dbReference>
<keyword evidence="3" id="KW-1185">Reference proteome</keyword>
<reference evidence="3" key="1">
    <citation type="journal article" date="2019" name="Int. J. Syst. Evol. Microbiol.">
        <title>The Global Catalogue of Microorganisms (GCM) 10K type strain sequencing project: providing services to taxonomists for standard genome sequencing and annotation.</title>
        <authorList>
            <consortium name="The Broad Institute Genomics Platform"/>
            <consortium name="The Broad Institute Genome Sequencing Center for Infectious Disease"/>
            <person name="Wu L."/>
            <person name="Ma J."/>
        </authorList>
    </citation>
    <scope>NUCLEOTIDE SEQUENCE [LARGE SCALE GENOMIC DNA]</scope>
    <source>
        <strain evidence="3">KCTC 42211</strain>
    </source>
</reference>
<protein>
    <submittedName>
        <fullName evidence="2">Haloacid dehalogenase-like hydrolase</fullName>
    </submittedName>
</protein>
<gene>
    <name evidence="2" type="ORF">ACFOM9_00595</name>
</gene>